<accession>B9CZF1</accession>
<evidence type="ECO:0000313" key="3">
    <source>
        <dbReference type="Proteomes" id="UP000003082"/>
    </source>
</evidence>
<name>B9CZF1_CAMRE</name>
<comment type="caution">
    <text evidence="2">The sequence shown here is derived from an EMBL/GenBank/DDBJ whole genome shotgun (WGS) entry which is preliminary data.</text>
</comment>
<gene>
    <name evidence="2" type="ORF">CAMRE0001_1507</name>
</gene>
<feature type="compositionally biased region" description="Acidic residues" evidence="1">
    <location>
        <begin position="32"/>
        <end position="42"/>
    </location>
</feature>
<evidence type="ECO:0000256" key="1">
    <source>
        <dbReference type="SAM" id="MobiDB-lite"/>
    </source>
</evidence>
<reference evidence="2 3" key="1">
    <citation type="submission" date="2008-08" db="EMBL/GenBank/DDBJ databases">
        <authorList>
            <person name="Madupu R."/>
            <person name="Durkin A.S."/>
            <person name="Torralba M."/>
            <person name="Methe B."/>
            <person name="Sutton G.G."/>
            <person name="Strausberg R.L."/>
            <person name="Nelson K.E."/>
        </authorList>
    </citation>
    <scope>NUCLEOTIDE SEQUENCE [LARGE SCALE GENOMIC DNA]</scope>
    <source>
        <strain evidence="2 3">RM3267</strain>
    </source>
</reference>
<dbReference type="Proteomes" id="UP000003082">
    <property type="component" value="Unassembled WGS sequence"/>
</dbReference>
<dbReference type="AlphaFoldDB" id="B9CZF1"/>
<protein>
    <submittedName>
        <fullName evidence="2">Uncharacterized protein</fullName>
    </submittedName>
</protein>
<evidence type="ECO:0000313" key="2">
    <source>
        <dbReference type="EMBL" id="EEF14903.1"/>
    </source>
</evidence>
<dbReference type="EMBL" id="ACFU01000003">
    <property type="protein sequence ID" value="EEF14903.1"/>
    <property type="molecule type" value="Genomic_DNA"/>
</dbReference>
<keyword evidence="3" id="KW-1185">Reference proteome</keyword>
<feature type="region of interest" description="Disordered" evidence="1">
    <location>
        <begin position="21"/>
        <end position="49"/>
    </location>
</feature>
<sequence>MAIGYGLKTYADEYGIFDEISDKSGANKPALDESDENKESEDSENKGKYPVVYAADI</sequence>
<proteinExistence type="predicted"/>
<organism evidence="2 3">
    <name type="scientific">Campylobacter rectus RM3267</name>
    <dbReference type="NCBI Taxonomy" id="553218"/>
    <lineage>
        <taxon>Bacteria</taxon>
        <taxon>Pseudomonadati</taxon>
        <taxon>Campylobacterota</taxon>
        <taxon>Epsilonproteobacteria</taxon>
        <taxon>Campylobacterales</taxon>
        <taxon>Campylobacteraceae</taxon>
        <taxon>Campylobacter</taxon>
    </lineage>
</organism>